<evidence type="ECO:0000259" key="2">
    <source>
        <dbReference type="PROSITE" id="PS51253"/>
    </source>
</evidence>
<reference evidence="3" key="1">
    <citation type="journal article" date="2020" name="Stud. Mycol.">
        <title>101 Dothideomycetes genomes: a test case for predicting lifestyles and emergence of pathogens.</title>
        <authorList>
            <person name="Haridas S."/>
            <person name="Albert R."/>
            <person name="Binder M."/>
            <person name="Bloem J."/>
            <person name="Labutti K."/>
            <person name="Salamov A."/>
            <person name="Andreopoulos B."/>
            <person name="Baker S."/>
            <person name="Barry K."/>
            <person name="Bills G."/>
            <person name="Bluhm B."/>
            <person name="Cannon C."/>
            <person name="Castanera R."/>
            <person name="Culley D."/>
            <person name="Daum C."/>
            <person name="Ezra D."/>
            <person name="Gonzalez J."/>
            <person name="Henrissat B."/>
            <person name="Kuo A."/>
            <person name="Liang C."/>
            <person name="Lipzen A."/>
            <person name="Lutzoni F."/>
            <person name="Magnuson J."/>
            <person name="Mondo S."/>
            <person name="Nolan M."/>
            <person name="Ohm R."/>
            <person name="Pangilinan J."/>
            <person name="Park H.-J."/>
            <person name="Ramirez L."/>
            <person name="Alfaro M."/>
            <person name="Sun H."/>
            <person name="Tritt A."/>
            <person name="Yoshinaga Y."/>
            <person name="Zwiers L.-H."/>
            <person name="Turgeon B."/>
            <person name="Goodwin S."/>
            <person name="Spatafora J."/>
            <person name="Crous P."/>
            <person name="Grigoriev I."/>
        </authorList>
    </citation>
    <scope>NUCLEOTIDE SEQUENCE</scope>
    <source>
        <strain evidence="3">CBS 109.77</strain>
    </source>
</reference>
<keyword evidence="4" id="KW-1185">Reference proteome</keyword>
<dbReference type="InterPro" id="IPR006600">
    <property type="entry name" value="HTH_CenpB_DNA-bd_dom"/>
</dbReference>
<proteinExistence type="predicted"/>
<evidence type="ECO:0000313" key="3">
    <source>
        <dbReference type="EMBL" id="KAF2789313.1"/>
    </source>
</evidence>
<accession>A0A6A6WZJ9</accession>
<organism evidence="3 4">
    <name type="scientific">Melanomma pulvis-pyrius CBS 109.77</name>
    <dbReference type="NCBI Taxonomy" id="1314802"/>
    <lineage>
        <taxon>Eukaryota</taxon>
        <taxon>Fungi</taxon>
        <taxon>Dikarya</taxon>
        <taxon>Ascomycota</taxon>
        <taxon>Pezizomycotina</taxon>
        <taxon>Dothideomycetes</taxon>
        <taxon>Pleosporomycetidae</taxon>
        <taxon>Pleosporales</taxon>
        <taxon>Melanommataceae</taxon>
        <taxon>Melanomma</taxon>
    </lineage>
</organism>
<dbReference type="PROSITE" id="PS51253">
    <property type="entry name" value="HTH_CENPB"/>
    <property type="match status" value="1"/>
</dbReference>
<dbReference type="AlphaFoldDB" id="A0A6A6WZJ9"/>
<dbReference type="GO" id="GO:0003677">
    <property type="term" value="F:DNA binding"/>
    <property type="evidence" value="ECO:0007669"/>
    <property type="project" value="UniProtKB-KW"/>
</dbReference>
<evidence type="ECO:0000256" key="1">
    <source>
        <dbReference type="ARBA" id="ARBA00023125"/>
    </source>
</evidence>
<dbReference type="Pfam" id="PF03221">
    <property type="entry name" value="HTH_Tnp_Tc5"/>
    <property type="match status" value="1"/>
</dbReference>
<sequence>MDRASQALARGVPPGVSKLYRGLADHSGQKAKDQQHLRDYEEKALLNFLLQLSDLGQPVQIKFIPNLAFCLARHRIESKRPSKPPSKNWSASFHKRYPEAEARRVQALDWNRHEKHIYPKVTH</sequence>
<feature type="non-terminal residue" evidence="3">
    <location>
        <position position="123"/>
    </location>
</feature>
<dbReference type="Proteomes" id="UP000799757">
    <property type="component" value="Unassembled WGS sequence"/>
</dbReference>
<keyword evidence="1" id="KW-0238">DNA-binding</keyword>
<protein>
    <recommendedName>
        <fullName evidence="2">HTH CENPB-type domain-containing protein</fullName>
    </recommendedName>
</protein>
<name>A0A6A6WZJ9_9PLEO</name>
<dbReference type="EMBL" id="MU002146">
    <property type="protein sequence ID" value="KAF2789313.1"/>
    <property type="molecule type" value="Genomic_DNA"/>
</dbReference>
<dbReference type="OrthoDB" id="5420958at2759"/>
<feature type="domain" description="HTH CENPB-type" evidence="2">
    <location>
        <begin position="29"/>
        <end position="103"/>
    </location>
</feature>
<gene>
    <name evidence="3" type="ORF">K505DRAFT_284585</name>
</gene>
<evidence type="ECO:0000313" key="4">
    <source>
        <dbReference type="Proteomes" id="UP000799757"/>
    </source>
</evidence>